<gene>
    <name evidence="2" type="ORF">A2311_01100</name>
</gene>
<dbReference type="CDD" id="cd09279">
    <property type="entry name" value="RNase_HI_like"/>
    <property type="match status" value="1"/>
</dbReference>
<dbReference type="GO" id="GO:0003676">
    <property type="term" value="F:nucleic acid binding"/>
    <property type="evidence" value="ECO:0007669"/>
    <property type="project" value="InterPro"/>
</dbReference>
<dbReference type="Pfam" id="PF13456">
    <property type="entry name" value="RVT_3"/>
    <property type="match status" value="1"/>
</dbReference>
<dbReference type="AlphaFoldDB" id="A0A1F4TNW1"/>
<dbReference type="PANTHER" id="PTHR48475">
    <property type="entry name" value="RIBONUCLEASE H"/>
    <property type="match status" value="1"/>
</dbReference>
<organism evidence="2 3">
    <name type="scientific">candidate division WOR-1 bacterium RIFOXYB2_FULL_48_7</name>
    <dbReference type="NCBI Taxonomy" id="1802583"/>
    <lineage>
        <taxon>Bacteria</taxon>
        <taxon>Bacillati</taxon>
        <taxon>Saganbacteria</taxon>
    </lineage>
</organism>
<dbReference type="InterPro" id="IPR012337">
    <property type="entry name" value="RNaseH-like_sf"/>
</dbReference>
<proteinExistence type="predicted"/>
<comment type="caution">
    <text evidence="2">The sequence shown here is derived from an EMBL/GenBank/DDBJ whole genome shotgun (WGS) entry which is preliminary data.</text>
</comment>
<dbReference type="SUPFAM" id="SSF53098">
    <property type="entry name" value="Ribonuclease H-like"/>
    <property type="match status" value="1"/>
</dbReference>
<dbReference type="InterPro" id="IPR002156">
    <property type="entry name" value="RNaseH_domain"/>
</dbReference>
<protein>
    <recommendedName>
        <fullName evidence="1">RNase H type-1 domain-containing protein</fullName>
    </recommendedName>
</protein>
<name>A0A1F4TNW1_UNCSA</name>
<dbReference type="GO" id="GO:0004523">
    <property type="term" value="F:RNA-DNA hybrid ribonuclease activity"/>
    <property type="evidence" value="ECO:0007669"/>
    <property type="project" value="InterPro"/>
</dbReference>
<dbReference type="EMBL" id="MEUF01000046">
    <property type="protein sequence ID" value="OGC34279.1"/>
    <property type="molecule type" value="Genomic_DNA"/>
</dbReference>
<feature type="domain" description="RNase H type-1" evidence="1">
    <location>
        <begin position="3"/>
        <end position="133"/>
    </location>
</feature>
<dbReference type="STRING" id="1802583.A2311_01100"/>
<dbReference type="InterPro" id="IPR036397">
    <property type="entry name" value="RNaseH_sf"/>
</dbReference>
<evidence type="ECO:0000259" key="1">
    <source>
        <dbReference type="PROSITE" id="PS50879"/>
    </source>
</evidence>
<sequence>MLKQMKVQVYTDGASRNNPGQAGIGIVIKCQGKTLLQIGEYIGLATNNIAEYTAALRGLTEAVILGAKDVELYADSELMIKQIKGEYRVKNEGLQPLFCQLMALSRKFTHFKAIHIPRNNNREADDLANLGIDSIISNK</sequence>
<reference evidence="2 3" key="1">
    <citation type="journal article" date="2016" name="Nat. Commun.">
        <title>Thousands of microbial genomes shed light on interconnected biogeochemical processes in an aquifer system.</title>
        <authorList>
            <person name="Anantharaman K."/>
            <person name="Brown C.T."/>
            <person name="Hug L.A."/>
            <person name="Sharon I."/>
            <person name="Castelle C.J."/>
            <person name="Probst A.J."/>
            <person name="Thomas B.C."/>
            <person name="Singh A."/>
            <person name="Wilkins M.J."/>
            <person name="Karaoz U."/>
            <person name="Brodie E.L."/>
            <person name="Williams K.H."/>
            <person name="Hubbard S.S."/>
            <person name="Banfield J.F."/>
        </authorList>
    </citation>
    <scope>NUCLEOTIDE SEQUENCE [LARGE SCALE GENOMIC DNA]</scope>
</reference>
<dbReference type="PANTHER" id="PTHR48475:SF1">
    <property type="entry name" value="RNASE H TYPE-1 DOMAIN-CONTAINING PROTEIN"/>
    <property type="match status" value="1"/>
</dbReference>
<dbReference type="Gene3D" id="3.30.420.10">
    <property type="entry name" value="Ribonuclease H-like superfamily/Ribonuclease H"/>
    <property type="match status" value="1"/>
</dbReference>
<evidence type="ECO:0000313" key="3">
    <source>
        <dbReference type="Proteomes" id="UP000178951"/>
    </source>
</evidence>
<dbReference type="Proteomes" id="UP000178951">
    <property type="component" value="Unassembled WGS sequence"/>
</dbReference>
<evidence type="ECO:0000313" key="2">
    <source>
        <dbReference type="EMBL" id="OGC34279.1"/>
    </source>
</evidence>
<dbReference type="PROSITE" id="PS50879">
    <property type="entry name" value="RNASE_H_1"/>
    <property type="match status" value="1"/>
</dbReference>
<accession>A0A1F4TNW1</accession>